<dbReference type="GO" id="GO:0003723">
    <property type="term" value="F:RNA binding"/>
    <property type="evidence" value="ECO:0007669"/>
    <property type="project" value="UniProtKB-UniRule"/>
</dbReference>
<dbReference type="Pfam" id="PF00076">
    <property type="entry name" value="RRM_1"/>
    <property type="match status" value="1"/>
</dbReference>
<dbReference type="SUPFAM" id="SSF54928">
    <property type="entry name" value="RNA-binding domain, RBD"/>
    <property type="match status" value="1"/>
</dbReference>
<name>A0A5J9WCF0_9POAL</name>
<evidence type="ECO:0000259" key="4">
    <source>
        <dbReference type="PROSITE" id="PS50102"/>
    </source>
</evidence>
<dbReference type="InterPro" id="IPR000504">
    <property type="entry name" value="RRM_dom"/>
</dbReference>
<organism evidence="5 6">
    <name type="scientific">Eragrostis curvula</name>
    <name type="common">weeping love grass</name>
    <dbReference type="NCBI Taxonomy" id="38414"/>
    <lineage>
        <taxon>Eukaryota</taxon>
        <taxon>Viridiplantae</taxon>
        <taxon>Streptophyta</taxon>
        <taxon>Embryophyta</taxon>
        <taxon>Tracheophyta</taxon>
        <taxon>Spermatophyta</taxon>
        <taxon>Magnoliopsida</taxon>
        <taxon>Liliopsida</taxon>
        <taxon>Poales</taxon>
        <taxon>Poaceae</taxon>
        <taxon>PACMAD clade</taxon>
        <taxon>Chloridoideae</taxon>
        <taxon>Eragrostideae</taxon>
        <taxon>Eragrostidinae</taxon>
        <taxon>Eragrostis</taxon>
    </lineage>
</organism>
<keyword evidence="3" id="KW-0472">Membrane</keyword>
<gene>
    <name evidence="5" type="ORF">EJB05_05179</name>
</gene>
<dbReference type="PANTHER" id="PTHR48027">
    <property type="entry name" value="HETEROGENEOUS NUCLEAR RIBONUCLEOPROTEIN 87F-RELATED"/>
    <property type="match status" value="1"/>
</dbReference>
<dbReference type="AlphaFoldDB" id="A0A5J9WCF0"/>
<accession>A0A5J9WCF0</accession>
<dbReference type="Gramene" id="TVU45683">
    <property type="protein sequence ID" value="TVU45683"/>
    <property type="gene ID" value="EJB05_05179"/>
</dbReference>
<dbReference type="EMBL" id="RWGY01000004">
    <property type="protein sequence ID" value="TVU45683.1"/>
    <property type="molecule type" value="Genomic_DNA"/>
</dbReference>
<evidence type="ECO:0000256" key="3">
    <source>
        <dbReference type="SAM" id="Phobius"/>
    </source>
</evidence>
<feature type="transmembrane region" description="Helical" evidence="3">
    <location>
        <begin position="112"/>
        <end position="133"/>
    </location>
</feature>
<dbReference type="InterPro" id="IPR052462">
    <property type="entry name" value="SLIRP/GR-RBP-like"/>
</dbReference>
<evidence type="ECO:0000313" key="5">
    <source>
        <dbReference type="EMBL" id="TVU45683.1"/>
    </source>
</evidence>
<keyword evidence="3" id="KW-0812">Transmembrane</keyword>
<dbReference type="PROSITE" id="PS50102">
    <property type="entry name" value="RRM"/>
    <property type="match status" value="1"/>
</dbReference>
<dbReference type="Gene3D" id="3.30.70.330">
    <property type="match status" value="1"/>
</dbReference>
<keyword evidence="3" id="KW-1133">Transmembrane helix</keyword>
<evidence type="ECO:0000313" key="6">
    <source>
        <dbReference type="Proteomes" id="UP000324897"/>
    </source>
</evidence>
<dbReference type="SMART" id="SM00360">
    <property type="entry name" value="RRM"/>
    <property type="match status" value="1"/>
</dbReference>
<dbReference type="Proteomes" id="UP000324897">
    <property type="component" value="Chromosome 5"/>
</dbReference>
<comment type="caution">
    <text evidence="5">The sequence shown here is derived from an EMBL/GenBank/DDBJ whole genome shotgun (WGS) entry which is preliminary data.</text>
</comment>
<dbReference type="InterPro" id="IPR012677">
    <property type="entry name" value="Nucleotide-bd_a/b_plait_sf"/>
</dbReference>
<feature type="transmembrane region" description="Helical" evidence="3">
    <location>
        <begin position="178"/>
        <end position="197"/>
    </location>
</feature>
<keyword evidence="6" id="KW-1185">Reference proteome</keyword>
<dbReference type="OrthoDB" id="439808at2759"/>
<keyword evidence="1 2" id="KW-0694">RNA-binding</keyword>
<evidence type="ECO:0000256" key="1">
    <source>
        <dbReference type="ARBA" id="ARBA00022884"/>
    </source>
</evidence>
<evidence type="ECO:0000256" key="2">
    <source>
        <dbReference type="PROSITE-ProRule" id="PRU00176"/>
    </source>
</evidence>
<proteinExistence type="predicted"/>
<protein>
    <recommendedName>
        <fullName evidence="4">RRM domain-containing protein</fullName>
    </recommendedName>
</protein>
<feature type="domain" description="RRM" evidence="4">
    <location>
        <begin position="7"/>
        <end position="85"/>
    </location>
</feature>
<dbReference type="InterPro" id="IPR035979">
    <property type="entry name" value="RBD_domain_sf"/>
</dbReference>
<reference evidence="5 6" key="1">
    <citation type="journal article" date="2019" name="Sci. Rep.">
        <title>A high-quality genome of Eragrostis curvula grass provides insights into Poaceae evolution and supports new strategies to enhance forage quality.</title>
        <authorList>
            <person name="Carballo J."/>
            <person name="Santos B.A.C.M."/>
            <person name="Zappacosta D."/>
            <person name="Garbus I."/>
            <person name="Selva J.P."/>
            <person name="Gallo C.A."/>
            <person name="Diaz A."/>
            <person name="Albertini E."/>
            <person name="Caccamo M."/>
            <person name="Echenique V."/>
        </authorList>
    </citation>
    <scope>NUCLEOTIDE SEQUENCE [LARGE SCALE GENOMIC DNA]</scope>
    <source>
        <strain evidence="6">cv. Victoria</strain>
        <tissue evidence="5">Leaf</tissue>
    </source>
</reference>
<sequence length="252" mass="27806">MAATGQTQIFVGGLAWQTDDRRLEEAFRPFGRVIHAQVINNKETGASRGFGFVTFEDPWEAANAVKEMHYQELDGRLIEVYYAKTSYTAVVVGEDIAVARTMAIEAVLRLNAWSIALNVMARVIWLVIVLLLMEVASMGSPHHLAAAVAGETEFLDHIMTVAITGIVAMSIMDMIAPVDVMVMDIISTPLVLIGLVLRSMEAQVVLVQVVTVGLEEEAMKEIRCVSCSKCISLLIKSNQRGIKWTLLWIVEE</sequence>